<gene>
    <name evidence="2" type="ORF">CA836_00865</name>
</gene>
<accession>A0A2C6B3I1</accession>
<feature type="transmembrane region" description="Helical" evidence="1">
    <location>
        <begin position="187"/>
        <end position="208"/>
    </location>
</feature>
<evidence type="ECO:0000313" key="2">
    <source>
        <dbReference type="EMBL" id="PHH98431.1"/>
    </source>
</evidence>
<feature type="transmembrane region" description="Helical" evidence="1">
    <location>
        <begin position="267"/>
        <end position="288"/>
    </location>
</feature>
<evidence type="ECO:0000256" key="1">
    <source>
        <dbReference type="SAM" id="Phobius"/>
    </source>
</evidence>
<dbReference type="Proteomes" id="UP000223525">
    <property type="component" value="Unassembled WGS sequence"/>
</dbReference>
<name>A0A2C6B3I1_FUSNP</name>
<protein>
    <submittedName>
        <fullName evidence="2">Uncharacterized protein</fullName>
    </submittedName>
</protein>
<proteinExistence type="predicted"/>
<dbReference type="AlphaFoldDB" id="A0A2C6B3I1"/>
<keyword evidence="1" id="KW-1133">Transmembrane helix</keyword>
<comment type="caution">
    <text evidence="2">The sequence shown here is derived from an EMBL/GenBank/DDBJ whole genome shotgun (WGS) entry which is preliminary data.</text>
</comment>
<sequence length="334" mass="39217">MAKPKKSEKLNKYEKREKLKEYLIEISKKTSMSKDYLNNLLVKFDKLYDKDFRHFYSDISSLILNSDIGMQIKSTDSTQSLKKDDILSLDQLGENIRILYEYAETINFSCKKEIEKLNDHITMDILRINYWKQMSEKYFNQINNTSSNIKRELTSLTLKTNSDMKETIEANYKEDLDKKLKETQKDYIAILGIFATIVLTFVTGFVFANISFQNLNNTSIYRLITGILLVGFILINMLCLLINFLENMNILPKLKNTNYTTLKNFKSINIIIFILLFFTIVSWFFDILEIKKSMFQGKAKLTFIKEVFNLFPCSLLVIAIVIIIVILLFRNRKK</sequence>
<dbReference type="RefSeq" id="WP_032848222.1">
    <property type="nucleotide sequence ID" value="NZ_CP077158.1"/>
</dbReference>
<organism evidence="2 3">
    <name type="scientific">Fusobacterium nucleatum subsp. polymorphum</name>
    <name type="common">Fusobacterium polymorphum</name>
    <dbReference type="NCBI Taxonomy" id="76857"/>
    <lineage>
        <taxon>Bacteria</taxon>
        <taxon>Fusobacteriati</taxon>
        <taxon>Fusobacteriota</taxon>
        <taxon>Fusobacteriia</taxon>
        <taxon>Fusobacteriales</taxon>
        <taxon>Fusobacteriaceae</taxon>
        <taxon>Fusobacterium</taxon>
    </lineage>
</organism>
<feature type="transmembrane region" description="Helical" evidence="1">
    <location>
        <begin position="308"/>
        <end position="329"/>
    </location>
</feature>
<reference evidence="2 3" key="1">
    <citation type="submission" date="2017-06" db="EMBL/GenBank/DDBJ databases">
        <title>Draft genome sequence of Fusobacterium nucleatum subsp. polymorphum KCOM 1248 (=ChDC F113).</title>
        <authorList>
            <person name="Kook J.-K."/>
            <person name="Park S.-N."/>
            <person name="Lim Y.K."/>
            <person name="Roh H."/>
        </authorList>
    </citation>
    <scope>NUCLEOTIDE SEQUENCE [LARGE SCALE GENOMIC DNA]</scope>
    <source>
        <strain evidence="3">KCOM 1248 (ChDC F113)</strain>
    </source>
</reference>
<dbReference type="EMBL" id="NIRK01000001">
    <property type="protein sequence ID" value="PHH98431.1"/>
    <property type="molecule type" value="Genomic_DNA"/>
</dbReference>
<keyword evidence="1" id="KW-0812">Transmembrane</keyword>
<feature type="transmembrane region" description="Helical" evidence="1">
    <location>
        <begin position="220"/>
        <end position="246"/>
    </location>
</feature>
<evidence type="ECO:0000313" key="3">
    <source>
        <dbReference type="Proteomes" id="UP000223525"/>
    </source>
</evidence>
<keyword evidence="1" id="KW-0472">Membrane</keyword>